<organism evidence="1">
    <name type="scientific">mine drainage metagenome</name>
    <dbReference type="NCBI Taxonomy" id="410659"/>
    <lineage>
        <taxon>unclassified sequences</taxon>
        <taxon>metagenomes</taxon>
        <taxon>ecological metagenomes</taxon>
    </lineage>
</organism>
<dbReference type="EMBL" id="MLJW01003410">
    <property type="protein sequence ID" value="OIQ72118.1"/>
    <property type="molecule type" value="Genomic_DNA"/>
</dbReference>
<reference evidence="1" key="1">
    <citation type="submission" date="2016-10" db="EMBL/GenBank/DDBJ databases">
        <title>Sequence of Gallionella enrichment culture.</title>
        <authorList>
            <person name="Poehlein A."/>
            <person name="Muehling M."/>
            <person name="Daniel R."/>
        </authorList>
    </citation>
    <scope>NUCLEOTIDE SEQUENCE</scope>
</reference>
<protein>
    <submittedName>
        <fullName evidence="1">Uncharacterized protein</fullName>
    </submittedName>
</protein>
<accession>A0A1J5PKQ7</accession>
<evidence type="ECO:0000313" key="1">
    <source>
        <dbReference type="EMBL" id="OIQ72118.1"/>
    </source>
</evidence>
<dbReference type="SUPFAM" id="SSF53474">
    <property type="entry name" value="alpha/beta-Hydrolases"/>
    <property type="match status" value="1"/>
</dbReference>
<dbReference type="InterPro" id="IPR029058">
    <property type="entry name" value="AB_hydrolase_fold"/>
</dbReference>
<gene>
    <name evidence="1" type="ORF">GALL_462610</name>
</gene>
<sequence length="103" mass="11817">MKSPSPEIKNELKLLHLLSYEPHITIEQLHTIGCPTLVIGGDHDVIQPKHTMLIAQSIKNSYLWIIPNSGHSTPIFKKDQFNQVVGDFFSQEFRTIDKFGRFN</sequence>
<comment type="caution">
    <text evidence="1">The sequence shown here is derived from an EMBL/GenBank/DDBJ whole genome shotgun (WGS) entry which is preliminary data.</text>
</comment>
<dbReference type="AlphaFoldDB" id="A0A1J5PKQ7"/>
<proteinExistence type="predicted"/>
<dbReference type="Gene3D" id="3.40.50.1820">
    <property type="entry name" value="alpha/beta hydrolase"/>
    <property type="match status" value="1"/>
</dbReference>
<name>A0A1J5PKQ7_9ZZZZ</name>